<evidence type="ECO:0000256" key="4">
    <source>
        <dbReference type="ARBA" id="ARBA00022605"/>
    </source>
</evidence>
<dbReference type="AlphaFoldDB" id="A0A7T1T2I9"/>
<reference evidence="11" key="1">
    <citation type="submission" date="2020-02" db="EMBL/GenBank/DDBJ databases">
        <title>Streptomyces sp. ASO4wet.</title>
        <authorList>
            <person name="Risdian C."/>
            <person name="Landwehr W."/>
            <person name="Schupp P."/>
            <person name="Wink J."/>
        </authorList>
    </citation>
    <scope>NUCLEOTIDE SEQUENCE [LARGE SCALE GENOMIC DNA]</scope>
    <source>
        <strain evidence="11">ASO4wet</strain>
    </source>
</reference>
<dbReference type="Gene3D" id="3.20.20.70">
    <property type="entry name" value="Aldolase class I"/>
    <property type="match status" value="1"/>
</dbReference>
<evidence type="ECO:0000256" key="3">
    <source>
        <dbReference type="ARBA" id="ARBA00012043"/>
    </source>
</evidence>
<evidence type="ECO:0000256" key="7">
    <source>
        <dbReference type="ARBA" id="ARBA00023239"/>
    </source>
</evidence>
<keyword evidence="11" id="KW-1185">Reference proteome</keyword>
<comment type="subunit">
    <text evidence="2">Tetramer of two alpha and two beta chains.</text>
</comment>
<keyword evidence="5" id="KW-0822">Tryptophan biosynthesis</keyword>
<feature type="compositionally biased region" description="Low complexity" evidence="9">
    <location>
        <begin position="189"/>
        <end position="216"/>
    </location>
</feature>
<gene>
    <name evidence="10" type="ORF">G4Z16_00990</name>
</gene>
<dbReference type="KEGG" id="sbat:G4Z16_00990"/>
<accession>A0A7T1T2I9</accession>
<keyword evidence="6" id="KW-0057">Aromatic amino acid biosynthesis</keyword>
<feature type="region of interest" description="Disordered" evidence="9">
    <location>
        <begin position="130"/>
        <end position="241"/>
    </location>
</feature>
<dbReference type="Pfam" id="PF00290">
    <property type="entry name" value="Trp_syntA"/>
    <property type="match status" value="1"/>
</dbReference>
<dbReference type="InterPro" id="IPR013785">
    <property type="entry name" value="Aldolase_TIM"/>
</dbReference>
<proteinExistence type="predicted"/>
<dbReference type="EC" id="4.2.1.20" evidence="3"/>
<evidence type="ECO:0000256" key="8">
    <source>
        <dbReference type="ARBA" id="ARBA00049047"/>
    </source>
</evidence>
<comment type="catalytic activity">
    <reaction evidence="8">
        <text>(1S,2R)-1-C-(indol-3-yl)glycerol 3-phosphate + L-serine = D-glyceraldehyde 3-phosphate + L-tryptophan + H2O</text>
        <dbReference type="Rhea" id="RHEA:10532"/>
        <dbReference type="ChEBI" id="CHEBI:15377"/>
        <dbReference type="ChEBI" id="CHEBI:33384"/>
        <dbReference type="ChEBI" id="CHEBI:57912"/>
        <dbReference type="ChEBI" id="CHEBI:58866"/>
        <dbReference type="ChEBI" id="CHEBI:59776"/>
        <dbReference type="EC" id="4.2.1.20"/>
    </reaction>
</comment>
<dbReference type="GO" id="GO:0005829">
    <property type="term" value="C:cytosol"/>
    <property type="evidence" value="ECO:0007669"/>
    <property type="project" value="TreeGrafter"/>
</dbReference>
<dbReference type="SUPFAM" id="SSF51366">
    <property type="entry name" value="Ribulose-phoshate binding barrel"/>
    <property type="match status" value="1"/>
</dbReference>
<dbReference type="InterPro" id="IPR011060">
    <property type="entry name" value="RibuloseP-bd_barrel"/>
</dbReference>
<dbReference type="UniPathway" id="UPA00035">
    <property type="reaction ID" value="UER00044"/>
</dbReference>
<protein>
    <recommendedName>
        <fullName evidence="3">tryptophan synthase</fullName>
        <ecNumber evidence="3">4.2.1.20</ecNumber>
    </recommendedName>
</protein>
<feature type="compositionally biased region" description="Low complexity" evidence="9">
    <location>
        <begin position="223"/>
        <end position="241"/>
    </location>
</feature>
<evidence type="ECO:0000256" key="6">
    <source>
        <dbReference type="ARBA" id="ARBA00023141"/>
    </source>
</evidence>
<keyword evidence="4" id="KW-0028">Amino-acid biosynthesis</keyword>
<evidence type="ECO:0000256" key="5">
    <source>
        <dbReference type="ARBA" id="ARBA00022822"/>
    </source>
</evidence>
<evidence type="ECO:0000313" key="11">
    <source>
        <dbReference type="Proteomes" id="UP000595046"/>
    </source>
</evidence>
<dbReference type="PANTHER" id="PTHR43406:SF1">
    <property type="entry name" value="TRYPTOPHAN SYNTHASE ALPHA CHAIN, CHLOROPLASTIC"/>
    <property type="match status" value="1"/>
</dbReference>
<keyword evidence="7" id="KW-0456">Lyase</keyword>
<evidence type="ECO:0000256" key="9">
    <source>
        <dbReference type="SAM" id="MobiDB-lite"/>
    </source>
</evidence>
<dbReference type="GO" id="GO:0004834">
    <property type="term" value="F:tryptophan synthase activity"/>
    <property type="evidence" value="ECO:0007669"/>
    <property type="project" value="UniProtKB-EC"/>
</dbReference>
<sequence length="241" mass="25112">MTRPVLAAVHALDRLLAQPRTALAVFVPAGLTEQAAERHYLDAFAAHGTDVFEVGIPHPDAVLDGEVVRSAYQQALRRGTGITDVLRTVEHAASRCPVVVMSYWASIQHHGPERLATALADAGAAAVMVPDLPPDASRSRNEPLPAPVSPHRASSPAPPPSSNSRACVPGRPAGSTHPPATSPPDTRAPSTSPHSPTSPSDCAPPAHCPWPAASASPHPPSQQPSRPWSTPWSSAPPSSAR</sequence>
<comment type="pathway">
    <text evidence="1">Amino-acid biosynthesis; L-tryptophan biosynthesis; L-tryptophan from chorismate: step 5/5.</text>
</comment>
<dbReference type="PANTHER" id="PTHR43406">
    <property type="entry name" value="TRYPTOPHAN SYNTHASE, ALPHA CHAIN"/>
    <property type="match status" value="1"/>
</dbReference>
<name>A0A7T1T2I9_9ACTN</name>
<organism evidence="10 11">
    <name type="scientific">Streptomyces bathyalis</name>
    <dbReference type="NCBI Taxonomy" id="2710756"/>
    <lineage>
        <taxon>Bacteria</taxon>
        <taxon>Bacillati</taxon>
        <taxon>Actinomycetota</taxon>
        <taxon>Actinomycetes</taxon>
        <taxon>Kitasatosporales</taxon>
        <taxon>Streptomycetaceae</taxon>
        <taxon>Streptomyces</taxon>
    </lineage>
</organism>
<dbReference type="EMBL" id="CP048882">
    <property type="protein sequence ID" value="QPP05195.1"/>
    <property type="molecule type" value="Genomic_DNA"/>
</dbReference>
<dbReference type="Proteomes" id="UP000595046">
    <property type="component" value="Chromosome"/>
</dbReference>
<evidence type="ECO:0000313" key="10">
    <source>
        <dbReference type="EMBL" id="QPP05195.1"/>
    </source>
</evidence>
<evidence type="ECO:0000256" key="1">
    <source>
        <dbReference type="ARBA" id="ARBA00004733"/>
    </source>
</evidence>
<evidence type="ECO:0000256" key="2">
    <source>
        <dbReference type="ARBA" id="ARBA00011270"/>
    </source>
</evidence>
<dbReference type="InterPro" id="IPR002028">
    <property type="entry name" value="Trp_synthase_suA"/>
</dbReference>